<proteinExistence type="predicted"/>
<organism evidence="1 2">
    <name type="scientific">Stachybotrys elegans</name>
    <dbReference type="NCBI Taxonomy" id="80388"/>
    <lineage>
        <taxon>Eukaryota</taxon>
        <taxon>Fungi</taxon>
        <taxon>Dikarya</taxon>
        <taxon>Ascomycota</taxon>
        <taxon>Pezizomycotina</taxon>
        <taxon>Sordariomycetes</taxon>
        <taxon>Hypocreomycetidae</taxon>
        <taxon>Hypocreales</taxon>
        <taxon>Stachybotryaceae</taxon>
        <taxon>Stachybotrys</taxon>
    </lineage>
</organism>
<dbReference type="EMBL" id="JAGPNK010000009">
    <property type="protein sequence ID" value="KAH7313561.1"/>
    <property type="molecule type" value="Genomic_DNA"/>
</dbReference>
<name>A0A8K0WP92_9HYPO</name>
<accession>A0A8K0WP92</accession>
<comment type="caution">
    <text evidence="1">The sequence shown here is derived from an EMBL/GenBank/DDBJ whole genome shotgun (WGS) entry which is preliminary data.</text>
</comment>
<evidence type="ECO:0000313" key="2">
    <source>
        <dbReference type="Proteomes" id="UP000813444"/>
    </source>
</evidence>
<evidence type="ECO:0000313" key="1">
    <source>
        <dbReference type="EMBL" id="KAH7313561.1"/>
    </source>
</evidence>
<keyword evidence="2" id="KW-1185">Reference proteome</keyword>
<protein>
    <submittedName>
        <fullName evidence="1">Uncharacterized protein</fullName>
    </submittedName>
</protein>
<reference evidence="1" key="1">
    <citation type="journal article" date="2021" name="Nat. Commun.">
        <title>Genetic determinants of endophytism in the Arabidopsis root mycobiome.</title>
        <authorList>
            <person name="Mesny F."/>
            <person name="Miyauchi S."/>
            <person name="Thiergart T."/>
            <person name="Pickel B."/>
            <person name="Atanasova L."/>
            <person name="Karlsson M."/>
            <person name="Huettel B."/>
            <person name="Barry K.W."/>
            <person name="Haridas S."/>
            <person name="Chen C."/>
            <person name="Bauer D."/>
            <person name="Andreopoulos W."/>
            <person name="Pangilinan J."/>
            <person name="LaButti K."/>
            <person name="Riley R."/>
            <person name="Lipzen A."/>
            <person name="Clum A."/>
            <person name="Drula E."/>
            <person name="Henrissat B."/>
            <person name="Kohler A."/>
            <person name="Grigoriev I.V."/>
            <person name="Martin F.M."/>
            <person name="Hacquard S."/>
        </authorList>
    </citation>
    <scope>NUCLEOTIDE SEQUENCE</scope>
    <source>
        <strain evidence="1">MPI-CAGE-CH-0235</strain>
    </source>
</reference>
<sequence>MSCPPQGSPLCLVLAELVPSSRRNSLAICGLTLALSPSVSHVVKLLTPVHWRRLVYARPALASTSQRVFWSALGWSSCKIAIYVHTADVYLFEGETGRSTDKEQVDSSVVRNARQGLWILHVRVLAEPAVCTLPLPMDSLSLSLGAASPQRKEEWARLASGTAAKLGHSDQEDEEEKVAFANISITSIARITMGQCGAHQGGKGESSMYQPICREMGGGRGTGCLYVDQVHSANSGMSALDHAKKPNAEKLNSVCASHNRHAQATTQLVHLDQLIRITDSPGEVEQTFILALWASSRTVWQWRQRG</sequence>
<gene>
    <name evidence="1" type="ORF">B0I35DRAFT_435441</name>
</gene>
<dbReference type="Proteomes" id="UP000813444">
    <property type="component" value="Unassembled WGS sequence"/>
</dbReference>
<dbReference type="AlphaFoldDB" id="A0A8K0WP92"/>